<evidence type="ECO:0000313" key="6">
    <source>
        <dbReference type="EMBL" id="KAK7426429.1"/>
    </source>
</evidence>
<comment type="caution">
    <text evidence="6">The sequence shown here is derived from an EMBL/GenBank/DDBJ whole genome shotgun (WGS) entry which is preliminary data.</text>
</comment>
<evidence type="ECO:0000259" key="5">
    <source>
        <dbReference type="Pfam" id="PF00082"/>
    </source>
</evidence>
<protein>
    <recommendedName>
        <fullName evidence="5">Peptidase S8/S53 domain-containing protein</fullName>
    </recommendedName>
</protein>
<dbReference type="InterPro" id="IPR015500">
    <property type="entry name" value="Peptidase_S8_subtilisin-rel"/>
</dbReference>
<dbReference type="Pfam" id="PF00082">
    <property type="entry name" value="Peptidase_S8"/>
    <property type="match status" value="1"/>
</dbReference>
<dbReference type="Gene3D" id="1.25.40.20">
    <property type="entry name" value="Ankyrin repeat-containing domain"/>
    <property type="match status" value="1"/>
</dbReference>
<evidence type="ECO:0000256" key="2">
    <source>
        <dbReference type="ARBA" id="ARBA00022801"/>
    </source>
</evidence>
<feature type="compositionally biased region" description="Polar residues" evidence="4">
    <location>
        <begin position="375"/>
        <end position="386"/>
    </location>
</feature>
<dbReference type="CDD" id="cd07491">
    <property type="entry name" value="Peptidases_S8_7"/>
    <property type="match status" value="1"/>
</dbReference>
<dbReference type="SUPFAM" id="SSF52743">
    <property type="entry name" value="Subtilisin-like"/>
    <property type="match status" value="1"/>
</dbReference>
<proteinExistence type="predicted"/>
<feature type="compositionally biased region" description="Basic and acidic residues" evidence="4">
    <location>
        <begin position="524"/>
        <end position="533"/>
    </location>
</feature>
<accession>A0ABR1HYW8</accession>
<sequence length="1079" mass="121419">MNGPIEDFSDNVSDIDMSDEEQGQSQSVLFTGAHAANEEERTWMTKELEQQCREVMDQLRLNKRRWDDSDGSHEVPLLEEYKKTTLAKGRAHDGYAPTTLHILAKDTYKAFSKTPHNVRRKVVRYLLEHIYDCSCDTEQEERGKEELILKIAMTHNNDGFLDCVLDCWPEKIPELLDIQDSDGKNCIHHIFTWQYTLTQKKDGRERFLDRVQKLVPIAEAKTIAAMDKDGNTPIHYAMHYRQCRGRSEKYVETVKEMMRRGDEVMRVSGAINKKGESPIHYCRRTIDEFKVIQKQWREKQAEQSAKEPESRPGTPDMKGLPLRRGPEGKPKPRSNADAVKAVNVKEPPNKSHRTGDFPEKPGPRRSGTGARETNKSNATSPTSLGVPTQMLPPPGRMSQAISNEDDAKGIGGRKQSKTSQPRNFEKPALDLLEFLTMHYTRTRSDLDARDLIYGNQASGLDRNLYFDALGMKDVDKVIELLDRMAVGGFAETLAYVYLPTVLRVEPRSQSRKKSYGSSQGMADQKSKQENAHPGRDVLVEVFDKLRQLGVRNILRLYVEDREAPSHTDAAIERALRGRESMAPVGECRTNRPISVETWDWRKPDISIDVIDFATPAVEHVNLYWSGNQAILRAWGCREGIPRLYTTTGGRLKKVTVHAAPGLETRERMDNSLRRFETELRQNTSSQLQVKVHHCMEGLLTQLDTIEEATNSAGGHVAEKQHVWVKQMEEFRSALNQTHRLKEMNVKRIKVALIDDGVDLGNLDTYNNMVKATGVSYCPPSERGSERPWHRSSTGHGTIMANMIVRLNPWVSLYVMRVQDGASHDAGRTIYAKSAARAIRGAIDLGVNIISMSWTVKQKAASATGSTRSDDGTGKSTMETSAIGMLQEAIDAAADAKILMFCSASDDIQAGAMDTYPYRQRPGYIFRIGAALALGQRDPHSEDKDKIEYFFPGNQVAEAWNPRSAGTVKYHDGSSVGTALAAGLASLIMYCAAMARQHYADSGSALSNPYEKLVDALQDRENMKRAFDNIESPHWTDKKYLPVWDVFGPIADKMNHERDESKKMEQLGVLVSDLCSKIRT</sequence>
<dbReference type="Proteomes" id="UP001498421">
    <property type="component" value="Unassembled WGS sequence"/>
</dbReference>
<dbReference type="EMBL" id="JAZAVK010000066">
    <property type="protein sequence ID" value="KAK7426429.1"/>
    <property type="molecule type" value="Genomic_DNA"/>
</dbReference>
<reference evidence="6 7" key="1">
    <citation type="journal article" date="2025" name="Microbiol. Resour. Announc.">
        <title>Draft genome sequences for Neonectria magnoliae and Neonectria punicea, canker pathogens of Liriodendron tulipifera and Acer saccharum in West Virginia.</title>
        <authorList>
            <person name="Petronek H.M."/>
            <person name="Kasson M.T."/>
            <person name="Metheny A.M."/>
            <person name="Stauder C.M."/>
            <person name="Lovett B."/>
            <person name="Lynch S.C."/>
            <person name="Garnas J.R."/>
            <person name="Kasson L.R."/>
            <person name="Stajich J.E."/>
        </authorList>
    </citation>
    <scope>NUCLEOTIDE SEQUENCE [LARGE SCALE GENOMIC DNA]</scope>
    <source>
        <strain evidence="6 7">NRRL 64651</strain>
    </source>
</reference>
<keyword evidence="7" id="KW-1185">Reference proteome</keyword>
<dbReference type="InterPro" id="IPR036852">
    <property type="entry name" value="Peptidase_S8/S53_dom_sf"/>
</dbReference>
<dbReference type="InterPro" id="IPR036770">
    <property type="entry name" value="Ankyrin_rpt-contain_sf"/>
</dbReference>
<evidence type="ECO:0000313" key="7">
    <source>
        <dbReference type="Proteomes" id="UP001498421"/>
    </source>
</evidence>
<feature type="domain" description="Peptidase S8/S53" evidence="5">
    <location>
        <begin position="746"/>
        <end position="988"/>
    </location>
</feature>
<feature type="compositionally biased region" description="Basic and acidic residues" evidence="4">
    <location>
        <begin position="347"/>
        <end position="362"/>
    </location>
</feature>
<name>A0ABR1HYW8_9HYPO</name>
<feature type="region of interest" description="Disordered" evidence="4">
    <location>
        <begin position="297"/>
        <end position="425"/>
    </location>
</feature>
<keyword evidence="2" id="KW-0378">Hydrolase</keyword>
<keyword evidence="3" id="KW-0720">Serine protease</keyword>
<evidence type="ECO:0000256" key="1">
    <source>
        <dbReference type="ARBA" id="ARBA00022670"/>
    </source>
</evidence>
<dbReference type="InterPro" id="IPR000209">
    <property type="entry name" value="Peptidase_S8/S53_dom"/>
</dbReference>
<dbReference type="Gene3D" id="3.40.50.200">
    <property type="entry name" value="Peptidase S8/S53 domain"/>
    <property type="match status" value="1"/>
</dbReference>
<dbReference type="SMART" id="SM00248">
    <property type="entry name" value="ANK"/>
    <property type="match status" value="2"/>
</dbReference>
<keyword evidence="1" id="KW-0645">Protease</keyword>
<feature type="region of interest" description="Disordered" evidence="4">
    <location>
        <begin position="508"/>
        <end position="533"/>
    </location>
</feature>
<dbReference type="PRINTS" id="PR00723">
    <property type="entry name" value="SUBTILISIN"/>
</dbReference>
<dbReference type="SUPFAM" id="SSF48403">
    <property type="entry name" value="Ankyrin repeat"/>
    <property type="match status" value="1"/>
</dbReference>
<evidence type="ECO:0000256" key="4">
    <source>
        <dbReference type="SAM" id="MobiDB-lite"/>
    </source>
</evidence>
<dbReference type="InterPro" id="IPR002110">
    <property type="entry name" value="Ankyrin_rpt"/>
</dbReference>
<feature type="compositionally biased region" description="Basic and acidic residues" evidence="4">
    <location>
        <begin position="297"/>
        <end position="310"/>
    </location>
</feature>
<evidence type="ECO:0000256" key="3">
    <source>
        <dbReference type="ARBA" id="ARBA00022825"/>
    </source>
</evidence>
<feature type="region of interest" description="Disordered" evidence="4">
    <location>
        <begin position="1"/>
        <end position="34"/>
    </location>
</feature>
<organism evidence="6 7">
    <name type="scientific">Neonectria magnoliae</name>
    <dbReference type="NCBI Taxonomy" id="2732573"/>
    <lineage>
        <taxon>Eukaryota</taxon>
        <taxon>Fungi</taxon>
        <taxon>Dikarya</taxon>
        <taxon>Ascomycota</taxon>
        <taxon>Pezizomycotina</taxon>
        <taxon>Sordariomycetes</taxon>
        <taxon>Hypocreomycetidae</taxon>
        <taxon>Hypocreales</taxon>
        <taxon>Nectriaceae</taxon>
        <taxon>Neonectria</taxon>
    </lineage>
</organism>
<gene>
    <name evidence="6" type="ORF">QQZ08_007024</name>
</gene>